<dbReference type="SUPFAM" id="SSF56349">
    <property type="entry name" value="DNA breaking-rejoining enzymes"/>
    <property type="match status" value="1"/>
</dbReference>
<keyword evidence="2" id="KW-1185">Reference proteome</keyword>
<dbReference type="EMBL" id="FQWE01000006">
    <property type="protein sequence ID" value="SHG23419.1"/>
    <property type="molecule type" value="Genomic_DNA"/>
</dbReference>
<reference evidence="2" key="1">
    <citation type="submission" date="2016-11" db="EMBL/GenBank/DDBJ databases">
        <authorList>
            <person name="Varghese N."/>
            <person name="Submissions S."/>
        </authorList>
    </citation>
    <scope>NUCLEOTIDE SEQUENCE [LARGE SCALE GENOMIC DNA]</scope>
    <source>
        <strain evidence="2">DSM 19741</strain>
    </source>
</reference>
<accession>A0A1M5I5U4</accession>
<dbReference type="AlphaFoldDB" id="A0A1M5I5U4"/>
<organism evidence="1 2">
    <name type="scientific">Flavobacterium segetis</name>
    <dbReference type="NCBI Taxonomy" id="271157"/>
    <lineage>
        <taxon>Bacteria</taxon>
        <taxon>Pseudomonadati</taxon>
        <taxon>Bacteroidota</taxon>
        <taxon>Flavobacteriia</taxon>
        <taxon>Flavobacteriales</taxon>
        <taxon>Flavobacteriaceae</taxon>
        <taxon>Flavobacterium</taxon>
    </lineage>
</organism>
<dbReference type="Proteomes" id="UP000184036">
    <property type="component" value="Unassembled WGS sequence"/>
</dbReference>
<protein>
    <submittedName>
        <fullName evidence="1">Uncharacterized protein</fullName>
    </submittedName>
</protein>
<dbReference type="Gene3D" id="1.10.132.120">
    <property type="match status" value="1"/>
</dbReference>
<name>A0A1M5I5U4_9FLAO</name>
<dbReference type="STRING" id="271157.SAMN05444396_106152"/>
<evidence type="ECO:0000313" key="1">
    <source>
        <dbReference type="EMBL" id="SHG23419.1"/>
    </source>
</evidence>
<dbReference type="InterPro" id="IPR011010">
    <property type="entry name" value="DNA_brk_join_enz"/>
</dbReference>
<gene>
    <name evidence="1" type="ORF">SAMN05444396_106152</name>
</gene>
<sequence length="72" mass="7950">MVKLKKVNLVIALIRIAADELGNTPTVCRSYYVHPAIMGIIESKSLPNKMYEDAGMMQSGLTASEKEAMKHI</sequence>
<proteinExistence type="predicted"/>
<evidence type="ECO:0000313" key="2">
    <source>
        <dbReference type="Proteomes" id="UP000184036"/>
    </source>
</evidence>
<dbReference type="GO" id="GO:0003677">
    <property type="term" value="F:DNA binding"/>
    <property type="evidence" value="ECO:0007669"/>
    <property type="project" value="InterPro"/>
</dbReference>